<feature type="transmembrane region" description="Helical" evidence="13">
    <location>
        <begin position="74"/>
        <end position="95"/>
    </location>
</feature>
<name>A0ABQ2JI58_9SPHN</name>
<comment type="subcellular location">
    <subcellularLocation>
        <location evidence="3">Membrane</location>
    </subcellularLocation>
</comment>
<dbReference type="SUPFAM" id="SSF81343">
    <property type="entry name" value="Fumarate reductase respiratory complex transmembrane subunits"/>
    <property type="match status" value="1"/>
</dbReference>
<dbReference type="InterPro" id="IPR014314">
    <property type="entry name" value="Succ_DH_cytb556"/>
</dbReference>
<evidence type="ECO:0000256" key="11">
    <source>
        <dbReference type="ARBA" id="ARBA00023136"/>
    </source>
</evidence>
<accession>A0ABQ2JI58</accession>
<comment type="function">
    <text evidence="2">Membrane-anchoring subunit of succinate dehydrogenase (SDH).</text>
</comment>
<keyword evidence="7 13" id="KW-0812">Transmembrane</keyword>
<keyword evidence="11 13" id="KW-0472">Membrane</keyword>
<evidence type="ECO:0000256" key="9">
    <source>
        <dbReference type="ARBA" id="ARBA00022989"/>
    </source>
</evidence>
<evidence type="ECO:0000256" key="2">
    <source>
        <dbReference type="ARBA" id="ARBA00004050"/>
    </source>
</evidence>
<sequence>MCAAAGKGIRKSMATAGTKNRPLSPHLQIWRWGPHMFVSILHRVAGNGLAVAGLGVFMWWLGALASGPEAYATFAWAMTTPIGYIVLVGISWAFFTHMMSGLRHFVLDVGAGFELNINKIWSIISPILGVLLTAAFWALLLLR</sequence>
<protein>
    <recommendedName>
        <fullName evidence="5">Succinate dehydrogenase cytochrome b556 subunit</fullName>
    </recommendedName>
</protein>
<dbReference type="PANTHER" id="PTHR10978:SF5">
    <property type="entry name" value="SUCCINATE DEHYDROGENASE CYTOCHROME B560 SUBUNIT, MITOCHONDRIAL"/>
    <property type="match status" value="1"/>
</dbReference>
<keyword evidence="10" id="KW-0408">Iron</keyword>
<evidence type="ECO:0000256" key="8">
    <source>
        <dbReference type="ARBA" id="ARBA00022723"/>
    </source>
</evidence>
<proteinExistence type="inferred from homology"/>
<organism evidence="14 15">
    <name type="scientific">Novosphingobium indicum</name>
    <dbReference type="NCBI Taxonomy" id="462949"/>
    <lineage>
        <taxon>Bacteria</taxon>
        <taxon>Pseudomonadati</taxon>
        <taxon>Pseudomonadota</taxon>
        <taxon>Alphaproteobacteria</taxon>
        <taxon>Sphingomonadales</taxon>
        <taxon>Sphingomonadaceae</taxon>
        <taxon>Novosphingobium</taxon>
    </lineage>
</organism>
<dbReference type="Proteomes" id="UP000605099">
    <property type="component" value="Unassembled WGS sequence"/>
</dbReference>
<keyword evidence="15" id="KW-1185">Reference proteome</keyword>
<dbReference type="InterPro" id="IPR000701">
    <property type="entry name" value="SuccDH_FuR_B_TM-su"/>
</dbReference>
<evidence type="ECO:0000256" key="5">
    <source>
        <dbReference type="ARBA" id="ARBA00020076"/>
    </source>
</evidence>
<comment type="similarity">
    <text evidence="4">Belongs to the cytochrome b560 family.</text>
</comment>
<dbReference type="Gene3D" id="1.20.1300.10">
    <property type="entry name" value="Fumarate reductase/succinate dehydrogenase, transmembrane subunit"/>
    <property type="match status" value="1"/>
</dbReference>
<dbReference type="Pfam" id="PF01127">
    <property type="entry name" value="Sdh_cyt"/>
    <property type="match status" value="1"/>
</dbReference>
<reference evidence="15" key="1">
    <citation type="journal article" date="2019" name="Int. J. Syst. Evol. Microbiol.">
        <title>The Global Catalogue of Microorganisms (GCM) 10K type strain sequencing project: providing services to taxonomists for standard genome sequencing and annotation.</title>
        <authorList>
            <consortium name="The Broad Institute Genomics Platform"/>
            <consortium name="The Broad Institute Genome Sequencing Center for Infectious Disease"/>
            <person name="Wu L."/>
            <person name="Ma J."/>
        </authorList>
    </citation>
    <scope>NUCLEOTIDE SEQUENCE [LARGE SCALE GENOMIC DNA]</scope>
    <source>
        <strain evidence="15">CGMCC 1.6784</strain>
    </source>
</reference>
<keyword evidence="6" id="KW-0349">Heme</keyword>
<evidence type="ECO:0000256" key="1">
    <source>
        <dbReference type="ARBA" id="ARBA00001971"/>
    </source>
</evidence>
<evidence type="ECO:0000256" key="3">
    <source>
        <dbReference type="ARBA" id="ARBA00004370"/>
    </source>
</evidence>
<comment type="subunit">
    <text evidence="12">Part of an enzyme complex containing four subunits: a flavoprotein, an iron-sulfur protein, plus two membrane-anchoring proteins, SdhC and SdhD. The complex can form homotrimers.</text>
</comment>
<keyword evidence="8" id="KW-0479">Metal-binding</keyword>
<dbReference type="InterPro" id="IPR034804">
    <property type="entry name" value="SQR/QFR_C/D"/>
</dbReference>
<evidence type="ECO:0000256" key="13">
    <source>
        <dbReference type="SAM" id="Phobius"/>
    </source>
</evidence>
<dbReference type="EMBL" id="BMLK01000006">
    <property type="protein sequence ID" value="GGN46932.1"/>
    <property type="molecule type" value="Genomic_DNA"/>
</dbReference>
<evidence type="ECO:0000256" key="4">
    <source>
        <dbReference type="ARBA" id="ARBA00007244"/>
    </source>
</evidence>
<keyword evidence="9 13" id="KW-1133">Transmembrane helix</keyword>
<dbReference type="PANTHER" id="PTHR10978">
    <property type="entry name" value="SUCCINATE DEHYDROGENASE CYTOCHROME B560 SUBUNIT"/>
    <property type="match status" value="1"/>
</dbReference>
<gene>
    <name evidence="14" type="ORF">GCM10011349_14640</name>
</gene>
<evidence type="ECO:0000256" key="6">
    <source>
        <dbReference type="ARBA" id="ARBA00022617"/>
    </source>
</evidence>
<dbReference type="NCBIfam" id="TIGR02970">
    <property type="entry name" value="succ_dehyd_cytB"/>
    <property type="match status" value="1"/>
</dbReference>
<feature type="transmembrane region" description="Helical" evidence="13">
    <location>
        <begin position="120"/>
        <end position="142"/>
    </location>
</feature>
<feature type="transmembrane region" description="Helical" evidence="13">
    <location>
        <begin position="40"/>
        <end position="62"/>
    </location>
</feature>
<comment type="caution">
    <text evidence="14">The sequence shown here is derived from an EMBL/GenBank/DDBJ whole genome shotgun (WGS) entry which is preliminary data.</text>
</comment>
<evidence type="ECO:0000256" key="10">
    <source>
        <dbReference type="ARBA" id="ARBA00023004"/>
    </source>
</evidence>
<dbReference type="PIRSF" id="PIRSF000178">
    <property type="entry name" value="SDH_cyt_b560"/>
    <property type="match status" value="1"/>
</dbReference>
<evidence type="ECO:0000256" key="7">
    <source>
        <dbReference type="ARBA" id="ARBA00022692"/>
    </source>
</evidence>
<evidence type="ECO:0000313" key="14">
    <source>
        <dbReference type="EMBL" id="GGN46932.1"/>
    </source>
</evidence>
<evidence type="ECO:0000313" key="15">
    <source>
        <dbReference type="Proteomes" id="UP000605099"/>
    </source>
</evidence>
<comment type="cofactor">
    <cofactor evidence="1">
        <name>heme</name>
        <dbReference type="ChEBI" id="CHEBI:30413"/>
    </cofactor>
</comment>
<dbReference type="CDD" id="cd03499">
    <property type="entry name" value="SQR_TypeC_SdhC"/>
    <property type="match status" value="1"/>
</dbReference>
<evidence type="ECO:0000256" key="12">
    <source>
        <dbReference type="ARBA" id="ARBA00025912"/>
    </source>
</evidence>